<dbReference type="GO" id="GO:0048731">
    <property type="term" value="P:system development"/>
    <property type="evidence" value="ECO:0007669"/>
    <property type="project" value="UniProtKB-ARBA"/>
</dbReference>
<feature type="repeat" description="PPR" evidence="4">
    <location>
        <begin position="199"/>
        <end position="233"/>
    </location>
</feature>
<dbReference type="InterPro" id="IPR036749">
    <property type="entry name" value="Expansin_CBD_sf"/>
</dbReference>
<feature type="domain" description="Expansin-like EG45" evidence="6">
    <location>
        <begin position="953"/>
        <end position="1057"/>
    </location>
</feature>
<keyword evidence="9" id="KW-1185">Reference proteome</keyword>
<dbReference type="Gene3D" id="1.25.40.10">
    <property type="entry name" value="Tetratricopeptide repeat domain"/>
    <property type="match status" value="3"/>
</dbReference>
<comment type="subcellular location">
    <subcellularLocation>
        <location evidence="1">Secreted</location>
    </subcellularLocation>
</comment>
<evidence type="ECO:0000313" key="8">
    <source>
        <dbReference type="EnsemblPlants" id="AUR62012951-RA:cds"/>
    </source>
</evidence>
<dbReference type="Gene3D" id="2.40.40.10">
    <property type="entry name" value="RlpA-like domain"/>
    <property type="match status" value="5"/>
</dbReference>
<dbReference type="GO" id="GO:0009653">
    <property type="term" value="P:anatomical structure morphogenesis"/>
    <property type="evidence" value="ECO:0007669"/>
    <property type="project" value="UniProtKB-ARBA"/>
</dbReference>
<dbReference type="InterPro" id="IPR007118">
    <property type="entry name" value="Expan_Lol_pI"/>
</dbReference>
<dbReference type="FunFam" id="1.25.40.10:FF:000125">
    <property type="entry name" value="Pentatricopeptide repeat-containing protein"/>
    <property type="match status" value="1"/>
</dbReference>
<feature type="domain" description="Expansin-like CBD" evidence="7">
    <location>
        <begin position="427"/>
        <end position="510"/>
    </location>
</feature>
<dbReference type="PRINTS" id="PR00829">
    <property type="entry name" value="LOLP1ALLERGN"/>
</dbReference>
<dbReference type="SMART" id="SM00837">
    <property type="entry name" value="DPBB_1"/>
    <property type="match status" value="5"/>
</dbReference>
<dbReference type="Gramene" id="AUR62012951-RA">
    <property type="protein sequence ID" value="AUR62012951-RA:cds"/>
    <property type="gene ID" value="AUR62012951"/>
</dbReference>
<feature type="domain" description="Expansin-like EG45" evidence="6">
    <location>
        <begin position="735"/>
        <end position="841"/>
    </location>
</feature>
<reference evidence="8" key="2">
    <citation type="submission" date="2021-03" db="UniProtKB">
        <authorList>
            <consortium name="EnsemblPlants"/>
        </authorList>
    </citation>
    <scope>IDENTIFICATION</scope>
</reference>
<evidence type="ECO:0000256" key="2">
    <source>
        <dbReference type="ARBA" id="ARBA00022525"/>
    </source>
</evidence>
<feature type="domain" description="Expansin-like CBD" evidence="7">
    <location>
        <begin position="1071"/>
        <end position="1154"/>
    </location>
</feature>
<evidence type="ECO:0000256" key="3">
    <source>
        <dbReference type="ARBA" id="ARBA00022737"/>
    </source>
</evidence>
<dbReference type="CDD" id="cd22276">
    <property type="entry name" value="DPBB_EXLA_N"/>
    <property type="match status" value="1"/>
</dbReference>
<dbReference type="PROSITE" id="PS50842">
    <property type="entry name" value="EXPANSIN_EG45"/>
    <property type="match status" value="5"/>
</dbReference>
<dbReference type="OMA" id="GATWAPM"/>
<dbReference type="EnsemblPlants" id="AUR62012951-RA">
    <property type="protein sequence ID" value="AUR62012951-RA:cds"/>
    <property type="gene ID" value="AUR62012951"/>
</dbReference>
<dbReference type="InterPro" id="IPR011990">
    <property type="entry name" value="TPR-like_helical_dom_sf"/>
</dbReference>
<evidence type="ECO:0000256" key="5">
    <source>
        <dbReference type="RuleBase" id="RU003460"/>
    </source>
</evidence>
<feature type="domain" description="Expansin-like EG45" evidence="6">
    <location>
        <begin position="307"/>
        <end position="413"/>
    </location>
</feature>
<dbReference type="InterPro" id="IPR007117">
    <property type="entry name" value="Expansin_CBD"/>
</dbReference>
<feature type="repeat" description="PPR" evidence="4">
    <location>
        <begin position="5"/>
        <end position="35"/>
    </location>
</feature>
<dbReference type="PANTHER" id="PTHR31692:SF4">
    <property type="entry name" value="EXPANSIN-LIKE A1-RELATED"/>
    <property type="match status" value="1"/>
</dbReference>
<dbReference type="PROSITE" id="PS51375">
    <property type="entry name" value="PPR"/>
    <property type="match status" value="4"/>
</dbReference>
<evidence type="ECO:0000259" key="7">
    <source>
        <dbReference type="PROSITE" id="PS50843"/>
    </source>
</evidence>
<feature type="domain" description="Expansin-like CBD" evidence="7">
    <location>
        <begin position="641"/>
        <end position="724"/>
    </location>
</feature>
<dbReference type="Pfam" id="PF01357">
    <property type="entry name" value="Expansin_C"/>
    <property type="match status" value="5"/>
</dbReference>
<feature type="domain" description="Expansin-like CBD" evidence="7">
    <location>
        <begin position="855"/>
        <end position="938"/>
    </location>
</feature>
<evidence type="ECO:0000256" key="4">
    <source>
        <dbReference type="PROSITE-ProRule" id="PRU00708"/>
    </source>
</evidence>
<dbReference type="PROSITE" id="PS50843">
    <property type="entry name" value="EXPANSIN_CBD"/>
    <property type="match status" value="5"/>
</dbReference>
<name>A0A803LG54_CHEQI</name>
<dbReference type="InterPro" id="IPR002885">
    <property type="entry name" value="PPR_rpt"/>
</dbReference>
<evidence type="ECO:0000259" key="6">
    <source>
        <dbReference type="PROSITE" id="PS50842"/>
    </source>
</evidence>
<dbReference type="Pfam" id="PF01535">
    <property type="entry name" value="PPR"/>
    <property type="match status" value="2"/>
</dbReference>
<dbReference type="Proteomes" id="UP000596660">
    <property type="component" value="Unplaced"/>
</dbReference>
<feature type="domain" description="Expansin-like CBD" evidence="7">
    <location>
        <begin position="1314"/>
        <end position="1397"/>
    </location>
</feature>
<dbReference type="NCBIfam" id="TIGR00756">
    <property type="entry name" value="PPR"/>
    <property type="match status" value="6"/>
</dbReference>
<dbReference type="GO" id="GO:0009505">
    <property type="term" value="C:plant-type cell wall"/>
    <property type="evidence" value="ECO:0007669"/>
    <property type="project" value="TreeGrafter"/>
</dbReference>
<feature type="repeat" description="PPR" evidence="4">
    <location>
        <begin position="36"/>
        <end position="70"/>
    </location>
</feature>
<dbReference type="InterPro" id="IPR005795">
    <property type="entry name" value="LolPI"/>
</dbReference>
<evidence type="ECO:0000313" key="9">
    <source>
        <dbReference type="Proteomes" id="UP000596660"/>
    </source>
</evidence>
<feature type="repeat" description="PPR" evidence="4">
    <location>
        <begin position="98"/>
        <end position="132"/>
    </location>
</feature>
<keyword evidence="3" id="KW-0677">Repeat</keyword>
<dbReference type="InterPro" id="IPR009009">
    <property type="entry name" value="RlpA-like_DPBB"/>
</dbReference>
<comment type="similarity">
    <text evidence="5">Belongs to the expansin family.</text>
</comment>
<evidence type="ECO:0000256" key="1">
    <source>
        <dbReference type="ARBA" id="ARBA00004613"/>
    </source>
</evidence>
<dbReference type="GO" id="GO:0009506">
    <property type="term" value="C:plasmodesma"/>
    <property type="evidence" value="ECO:0007669"/>
    <property type="project" value="TreeGrafter"/>
</dbReference>
<proteinExistence type="inferred from homology"/>
<protein>
    <submittedName>
        <fullName evidence="8">Uncharacterized protein</fullName>
    </submittedName>
</protein>
<dbReference type="InterPro" id="IPR007112">
    <property type="entry name" value="Expansin/allergen_DPBB_dom"/>
</dbReference>
<dbReference type="Pfam" id="PF13041">
    <property type="entry name" value="PPR_2"/>
    <property type="match status" value="3"/>
</dbReference>
<dbReference type="PRINTS" id="PR01225">
    <property type="entry name" value="EXPANSNFAMLY"/>
</dbReference>
<feature type="domain" description="Expansin-like EG45" evidence="6">
    <location>
        <begin position="521"/>
        <end position="627"/>
    </location>
</feature>
<dbReference type="GO" id="GO:0005576">
    <property type="term" value="C:extracellular region"/>
    <property type="evidence" value="ECO:0007669"/>
    <property type="project" value="UniProtKB-SubCell"/>
</dbReference>
<dbReference type="SUPFAM" id="SSF49590">
    <property type="entry name" value="PHL pollen allergen"/>
    <property type="match status" value="5"/>
</dbReference>
<feature type="domain" description="Expansin-like EG45" evidence="6">
    <location>
        <begin position="1195"/>
        <end position="1300"/>
    </location>
</feature>
<organism evidence="8 9">
    <name type="scientific">Chenopodium quinoa</name>
    <name type="common">Quinoa</name>
    <dbReference type="NCBI Taxonomy" id="63459"/>
    <lineage>
        <taxon>Eukaryota</taxon>
        <taxon>Viridiplantae</taxon>
        <taxon>Streptophyta</taxon>
        <taxon>Embryophyta</taxon>
        <taxon>Tracheophyta</taxon>
        <taxon>Spermatophyta</taxon>
        <taxon>Magnoliopsida</taxon>
        <taxon>eudicotyledons</taxon>
        <taxon>Gunneridae</taxon>
        <taxon>Pentapetalae</taxon>
        <taxon>Caryophyllales</taxon>
        <taxon>Chenopodiaceae</taxon>
        <taxon>Chenopodioideae</taxon>
        <taxon>Atripliceae</taxon>
        <taxon>Chenopodium</taxon>
    </lineage>
</organism>
<dbReference type="PANTHER" id="PTHR31692">
    <property type="entry name" value="EXPANSIN-B3"/>
    <property type="match status" value="1"/>
</dbReference>
<accession>A0A803LG54</accession>
<dbReference type="Gene3D" id="2.60.40.760">
    <property type="entry name" value="Expansin, cellulose-binding-like domain"/>
    <property type="match status" value="5"/>
</dbReference>
<sequence>MEDRDIVSWNSLIRGLVKGGNLKDARQLFDEMPEKDAVSWNIMLDGYVKAKDMDAAFQMFEKMPERNVVSWSTMVSGYTKAGDLDMARLLFDKMPVKNLVSWTIIISGYAGNGFTKEAISLYNEMESLGLKFDDGTIISILAACAESGLLTLGKRVRSSIVATGFRCSVAVNNALIDMYAKCGCAEKALVVFQGMSERDLVSWNTIIQGLAMHGDGVTALKLFSRMKKSGFRPDKFTFIGILCACTHMGYVDKGLDYFYSMERDYDIVPQIEHYGCLVDLLGRGGRLKEALEVVQNMPMEPNAVIWAGACGYGSIALDYYGGHVAAALPSIYSNGEKCGACFQMRCKNSAICTTKGTTIVVTDVHTDKSNTTDFVLSNRAFRAMALPGKDTQLLRVGIADVEYKRVPCVYKGKNLAIQVEKFSKFPNFLAVKVLYQGGQTSILGGDVASVDHPSNWVSLSRNYGAVFDTNNAPSGKLMLRFIINSGFDAQFVYVNEALPANWKPGVIYNTSVQINNVALTAGSCGYGPVALDYYGGHVAAAIPSIYSNGEKCGACFQMRCKNSGICTTTGTTIVVTDTHTDKSNTTDFVLSSRAFRAMALPGKDKQLLRLGIADVEYRRIPCNYKGKNLAIQVEKFSQFPNYLAIKVLYQGGQTQTLGGDVASVDHPSNWVYFSRNYGAVFDTNNAPTGKLMLRFIINSGFDAQFFYVNEGLPANWRPGVIYNTSVQIDNVALDGGACGYGPLALNLNGGHVAAALPIIYKKGEGCGACFQIRCKKVGVCSTTGTSIVVTDIHTDKSNTTDFVLSSRAFRAMALPGKDRLLEQIGIADVEYKRVPCNYKGQNLTIRVEEFSKPPNYLAIKILYQGGQTTILGAEVASVGKASNWIPMSRNYGAVWDTSKAPTGKLMFRFSINSGFKAQYFYTNEVLPANWKPGVMYVSKVQIKDVALDGCTPSGGCGYGPLAWNFNDGLLASGLPSLFKGGYGCGACFKVRCNNSALCKKEGTPVILTERQGDNRTDFVLNKDAFVAMANHGRSRDLLNLGIVDIEYKRVPCVHKNRNLAVRVQEYSQRPYYLAITILYQGGQTQIDAVDIATVGQRVWRTLKHSYGAVWETNRVPEGPLRFGFLVKSGDEDFNYYRTQVILPSDWTPGVIYDTGVQITDVAQEECYPCDESTCGCDQCVLSKASVITKASTLSSGVCGYGSLALNFNGGHVAAGVPSLYKDGAGCGACFQIRCKNSGLCSKAGTKVIMTDVNKSNNSSDFVLSSRALRAMALHGKDQQILKLGVVDVEYKRIPCDYKGQNLAVRVEETSKNPGYLAINILYQGGQTEIVAIDIARVGSTNWSFMNRKYGAVWETTKYPGPGPLQFRFVVTSGFDGKNVWAQNVLPANWKAGVTYDSKVQIDDIALQGCTPCADSHWN</sequence>
<dbReference type="SUPFAM" id="SSF50685">
    <property type="entry name" value="Barwin-like endoglucanases"/>
    <property type="match status" value="5"/>
</dbReference>
<reference evidence="8" key="1">
    <citation type="journal article" date="2017" name="Nature">
        <title>The genome of Chenopodium quinoa.</title>
        <authorList>
            <person name="Jarvis D.E."/>
            <person name="Ho Y.S."/>
            <person name="Lightfoot D.J."/>
            <person name="Schmoeckel S.M."/>
            <person name="Li B."/>
            <person name="Borm T.J.A."/>
            <person name="Ohyanagi H."/>
            <person name="Mineta K."/>
            <person name="Michell C.T."/>
            <person name="Saber N."/>
            <person name="Kharbatia N.M."/>
            <person name="Rupper R.R."/>
            <person name="Sharp A.R."/>
            <person name="Dally N."/>
            <person name="Boughton B.A."/>
            <person name="Woo Y.H."/>
            <person name="Gao G."/>
            <person name="Schijlen E.G.W.M."/>
            <person name="Guo X."/>
            <person name="Momin A.A."/>
            <person name="Negrao S."/>
            <person name="Al-Babili S."/>
            <person name="Gehring C."/>
            <person name="Roessner U."/>
            <person name="Jung C."/>
            <person name="Murphy K."/>
            <person name="Arold S.T."/>
            <person name="Gojobori T."/>
            <person name="van der Linden C.G."/>
            <person name="van Loo E.N."/>
            <person name="Jellen E.N."/>
            <person name="Maughan P.J."/>
            <person name="Tester M."/>
        </authorList>
    </citation>
    <scope>NUCLEOTIDE SEQUENCE [LARGE SCALE GENOMIC DNA]</scope>
    <source>
        <strain evidence="8">cv. PI 614886</strain>
    </source>
</reference>
<keyword evidence="2" id="KW-0964">Secreted</keyword>
<dbReference type="FunFam" id="1.25.40.10:FF:000242">
    <property type="entry name" value="Pentatricopeptide repeat-containing protein"/>
    <property type="match status" value="1"/>
</dbReference>
<dbReference type="Pfam" id="PF03330">
    <property type="entry name" value="DPBB_1"/>
    <property type="match status" value="4"/>
</dbReference>
<dbReference type="InterPro" id="IPR036908">
    <property type="entry name" value="RlpA-like_sf"/>
</dbReference>